<accession>A0AAJ5QVQ3</accession>
<protein>
    <submittedName>
        <fullName evidence="2">Carbohydrate porin</fullName>
    </submittedName>
</protein>
<dbReference type="Proteomes" id="UP001210130">
    <property type="component" value="Chromosome"/>
</dbReference>
<evidence type="ECO:0000313" key="3">
    <source>
        <dbReference type="Proteomes" id="UP001210130"/>
    </source>
</evidence>
<feature type="chain" id="PRO_5042491793" evidence="1">
    <location>
        <begin position="20"/>
        <end position="396"/>
    </location>
</feature>
<dbReference type="EMBL" id="CP112887">
    <property type="protein sequence ID" value="WBW62973.1"/>
    <property type="molecule type" value="Genomic_DNA"/>
</dbReference>
<name>A0AAJ5QVQ3_9ENTR</name>
<dbReference type="InterPro" id="IPR016963">
    <property type="entry name" value="Glycoporin_RafY"/>
</dbReference>
<keyword evidence="3" id="KW-1185">Reference proteome</keyword>
<sequence length="396" mass="44821">MKKTILTITLALASFNSSADINFDTSSGKLKLYGDVEFNTDAASSSKQLTSTRTSPNKDWSASDNDRWSINGRILLGLDGYRELSSGNFAGFTAQPLADMSGHMNLDDAAFYFGQKEGDKDSWRATIGRFEAYDMFPLNQDTFVEYSGNTANDLYADGFGYIYMMKEGRGRSNSGGNFMLSKSIDEWYFELNSLVEDGSDLFAGGSYHGNTLTRKKNTIYLRPVIAWRGDNFTTAVAAESNVINNAYGYHDASGEWQDQSRRNGFGWTSTLKVDNDITTNINLAFMDAEDEKDFTAGANILWDEFEIGYIWARNKIASFSPTLHVNNDDFIDRDGKYQIHTIHTSYRFAHVLDMDNFDIFLGAYWSQIKRNSDNLYSGEDNSDDRYGVRARFKYYF</sequence>
<reference evidence="2 3" key="1">
    <citation type="journal article" date="2023" name="Microbiol. Resour. Announc.">
        <title>Complete Genome Sequence of the First Colistin-Resistant Raoultella electrica Strain.</title>
        <authorList>
            <person name="Aldeia C."/>
            <person name="Campos-Madueno E.I."/>
            <person name="Sendi P."/>
            <person name="Endimiani A."/>
        </authorList>
    </citation>
    <scope>NUCLEOTIDE SEQUENCE [LARGE SCALE GENOMIC DNA]</scope>
    <source>
        <strain evidence="2 3">S2-IND-01-C</strain>
    </source>
</reference>
<gene>
    <name evidence="2" type="ORF">OR613_08720</name>
</gene>
<feature type="signal peptide" evidence="1">
    <location>
        <begin position="1"/>
        <end position="19"/>
    </location>
</feature>
<dbReference type="Pfam" id="PF16966">
    <property type="entry name" value="Porin_8"/>
    <property type="match status" value="1"/>
</dbReference>
<evidence type="ECO:0000256" key="1">
    <source>
        <dbReference type="SAM" id="SignalP"/>
    </source>
</evidence>
<organism evidence="2 3">
    <name type="scientific">Klebsiella electrica</name>
    <dbReference type="NCBI Taxonomy" id="1259973"/>
    <lineage>
        <taxon>Bacteria</taxon>
        <taxon>Pseudomonadati</taxon>
        <taxon>Pseudomonadota</taxon>
        <taxon>Gammaproteobacteria</taxon>
        <taxon>Enterobacterales</taxon>
        <taxon>Enterobacteriaceae</taxon>
        <taxon>Klebsiella/Raoultella group</taxon>
        <taxon>Klebsiella</taxon>
    </lineage>
</organism>
<keyword evidence="1" id="KW-0732">Signal</keyword>
<proteinExistence type="predicted"/>
<dbReference type="AlphaFoldDB" id="A0AAJ5QVQ3"/>
<evidence type="ECO:0000313" key="2">
    <source>
        <dbReference type="EMBL" id="WBW62973.1"/>
    </source>
</evidence>